<feature type="transmembrane region" description="Helical" evidence="1">
    <location>
        <begin position="42"/>
        <end position="68"/>
    </location>
</feature>
<name>A0AAN9HTK3_CROPI</name>
<dbReference type="Proteomes" id="UP001372338">
    <property type="component" value="Unassembled WGS sequence"/>
</dbReference>
<reference evidence="3 4" key="1">
    <citation type="submission" date="2024-01" db="EMBL/GenBank/DDBJ databases">
        <title>The genomes of 5 underutilized Papilionoideae crops provide insights into root nodulation and disease resistanc.</title>
        <authorList>
            <person name="Yuan L."/>
        </authorList>
    </citation>
    <scope>NUCLEOTIDE SEQUENCE [LARGE SCALE GENOMIC DNA]</scope>
    <source>
        <strain evidence="3">ZHUSHIDOU_FW_LH</strain>
        <tissue evidence="3">Leaf</tissue>
    </source>
</reference>
<feature type="domain" description="Late embryogenesis abundant protein LEA-2 subgroup" evidence="2">
    <location>
        <begin position="103"/>
        <end position="202"/>
    </location>
</feature>
<evidence type="ECO:0000313" key="4">
    <source>
        <dbReference type="Proteomes" id="UP001372338"/>
    </source>
</evidence>
<gene>
    <name evidence="3" type="ORF">RIF29_34516</name>
</gene>
<dbReference type="InterPro" id="IPR004864">
    <property type="entry name" value="LEA_2"/>
</dbReference>
<protein>
    <recommendedName>
        <fullName evidence="2">Late embryogenesis abundant protein LEA-2 subgroup domain-containing protein</fullName>
    </recommendedName>
</protein>
<keyword evidence="1" id="KW-0472">Membrane</keyword>
<dbReference type="Pfam" id="PF03168">
    <property type="entry name" value="LEA_2"/>
    <property type="match status" value="1"/>
</dbReference>
<dbReference type="InterPro" id="IPR055301">
    <property type="entry name" value="Lea14-like_2"/>
</dbReference>
<evidence type="ECO:0000259" key="2">
    <source>
        <dbReference type="Pfam" id="PF03168"/>
    </source>
</evidence>
<comment type="caution">
    <text evidence="3">The sequence shown here is derived from an EMBL/GenBank/DDBJ whole genome shotgun (WGS) entry which is preliminary data.</text>
</comment>
<sequence length="225" mass="24833">MANQSPSVKPLAPYNISSSRYNTPEHEIETISDHRRSRLGTFTLCCGCITALLLISIVIILILGFTVYNVNEPVITMNRIINLDKGTNITKDNPINVTLIADISMKNTNYFIYRSKGSTTTLYYDGIGIGEGFTPPGKAKARRTVRFNVTLKIVTSKLINVPGFSNDTVDQSLNLSTLTRIDGNVKILGMFKKKVVVELNCTAAYNITSGLIHGYNCLSNYDNVL</sequence>
<proteinExistence type="predicted"/>
<dbReference type="AlphaFoldDB" id="A0AAN9HTK3"/>
<keyword evidence="4" id="KW-1185">Reference proteome</keyword>
<accession>A0AAN9HTK3</accession>
<dbReference type="Gene3D" id="2.60.40.1820">
    <property type="match status" value="1"/>
</dbReference>
<dbReference type="EMBL" id="JAYWIO010000007">
    <property type="protein sequence ID" value="KAK7251377.1"/>
    <property type="molecule type" value="Genomic_DNA"/>
</dbReference>
<organism evidence="3 4">
    <name type="scientific">Crotalaria pallida</name>
    <name type="common">Smooth rattlebox</name>
    <name type="synonym">Crotalaria striata</name>
    <dbReference type="NCBI Taxonomy" id="3830"/>
    <lineage>
        <taxon>Eukaryota</taxon>
        <taxon>Viridiplantae</taxon>
        <taxon>Streptophyta</taxon>
        <taxon>Embryophyta</taxon>
        <taxon>Tracheophyta</taxon>
        <taxon>Spermatophyta</taxon>
        <taxon>Magnoliopsida</taxon>
        <taxon>eudicotyledons</taxon>
        <taxon>Gunneridae</taxon>
        <taxon>Pentapetalae</taxon>
        <taxon>rosids</taxon>
        <taxon>fabids</taxon>
        <taxon>Fabales</taxon>
        <taxon>Fabaceae</taxon>
        <taxon>Papilionoideae</taxon>
        <taxon>50 kb inversion clade</taxon>
        <taxon>genistoids sensu lato</taxon>
        <taxon>core genistoids</taxon>
        <taxon>Crotalarieae</taxon>
        <taxon>Crotalaria</taxon>
    </lineage>
</organism>
<evidence type="ECO:0000256" key="1">
    <source>
        <dbReference type="SAM" id="Phobius"/>
    </source>
</evidence>
<dbReference type="PANTHER" id="PTHR31852">
    <property type="entry name" value="LATE EMBRYOGENESIS ABUNDANT (LEA) HYDROXYPROLINE-RICH GLYCOPROTEIN FAMILY"/>
    <property type="match status" value="1"/>
</dbReference>
<evidence type="ECO:0000313" key="3">
    <source>
        <dbReference type="EMBL" id="KAK7251377.1"/>
    </source>
</evidence>
<keyword evidence="1" id="KW-1133">Transmembrane helix</keyword>
<keyword evidence="1" id="KW-0812">Transmembrane</keyword>